<evidence type="ECO:0008006" key="5">
    <source>
        <dbReference type="Google" id="ProtNLM"/>
    </source>
</evidence>
<dbReference type="EMBL" id="AZHX01001592">
    <property type="protein sequence ID" value="ETX01721.1"/>
    <property type="molecule type" value="Genomic_DNA"/>
</dbReference>
<dbReference type="HOGENOM" id="CLU_009583_35_1_7"/>
<dbReference type="PANTHER" id="PTHR45947:SF13">
    <property type="entry name" value="TRANSFERASE"/>
    <property type="match status" value="1"/>
</dbReference>
<keyword evidence="4" id="KW-1185">Reference proteome</keyword>
<comment type="caution">
    <text evidence="3">The sequence shown here is derived from an EMBL/GenBank/DDBJ whole genome shotgun (WGS) entry which is preliminary data.</text>
</comment>
<dbReference type="Proteomes" id="UP000019140">
    <property type="component" value="Unassembled WGS sequence"/>
</dbReference>
<evidence type="ECO:0000259" key="1">
    <source>
        <dbReference type="Pfam" id="PF00534"/>
    </source>
</evidence>
<dbReference type="SUPFAM" id="SSF53756">
    <property type="entry name" value="UDP-Glycosyltransferase/glycogen phosphorylase"/>
    <property type="match status" value="1"/>
</dbReference>
<evidence type="ECO:0000313" key="3">
    <source>
        <dbReference type="EMBL" id="ETX01721.1"/>
    </source>
</evidence>
<accession>W4LVB4</accession>
<protein>
    <recommendedName>
        <fullName evidence="5">Glycosyltransferase subfamily 4-like N-terminal domain-containing protein</fullName>
    </recommendedName>
</protein>
<name>W4LVB4_9BACT</name>
<proteinExistence type="predicted"/>
<sequence length="441" mass="50015">MSSKALRVLHVVESYAPDYGGGAAVTTRDVCHYLARRGHEVRVLTVEKADEAPYSLRTEYDGHIRVDRVNLPYFKTNDPEGWGLGLPRWWLHERRIQHIIKDKLASWLPDVVDYHTTRPFGEICLFEIHKHGVPVVATLHDAWLVCARLMLLRSPTSQPCEGPSPVRCLECMYSYFDGSHARAVMKLPWRLIKLGLLPAYRLWRRSQVNKLVAGALARSEFMASVHKPILREPVVHIPLGVNLAGRPPAKVLRPRRMPIRFGFVAGFQQTKGVWHVLDAAATLKADGFLFELSIWGPGQAGREAELAKRDLVDCVRLRGMYVSEEHWEVYRDMDVAIMATTVCEPLGRVPMEAAAVGVPTIAPNVGGIKENIQDGYNGLLYRFRDPQDLQRQMRRILEKPELVQELSKNLLPVLDTREQISEVEAFYYSVLSMTGAWEVKA</sequence>
<evidence type="ECO:0000259" key="2">
    <source>
        <dbReference type="Pfam" id="PF13439"/>
    </source>
</evidence>
<dbReference type="PANTHER" id="PTHR45947">
    <property type="entry name" value="SULFOQUINOVOSYL TRANSFERASE SQD2"/>
    <property type="match status" value="1"/>
</dbReference>
<dbReference type="InterPro" id="IPR001296">
    <property type="entry name" value="Glyco_trans_1"/>
</dbReference>
<feature type="domain" description="Glycosyl transferase family 1" evidence="1">
    <location>
        <begin position="257"/>
        <end position="409"/>
    </location>
</feature>
<gene>
    <name evidence="3" type="ORF">ETSY2_36750</name>
</gene>
<dbReference type="Gene3D" id="3.40.50.2000">
    <property type="entry name" value="Glycogen Phosphorylase B"/>
    <property type="match status" value="2"/>
</dbReference>
<dbReference type="Pfam" id="PF00534">
    <property type="entry name" value="Glycos_transf_1"/>
    <property type="match status" value="1"/>
</dbReference>
<feature type="domain" description="Glycosyltransferase subfamily 4-like N-terminal" evidence="2">
    <location>
        <begin position="21"/>
        <end position="243"/>
    </location>
</feature>
<reference evidence="3 4" key="1">
    <citation type="journal article" date="2014" name="Nature">
        <title>An environmental bacterial taxon with a large and distinct metabolic repertoire.</title>
        <authorList>
            <person name="Wilson M.C."/>
            <person name="Mori T."/>
            <person name="Ruckert C."/>
            <person name="Uria A.R."/>
            <person name="Helf M.J."/>
            <person name="Takada K."/>
            <person name="Gernert C."/>
            <person name="Steffens U.A."/>
            <person name="Heycke N."/>
            <person name="Schmitt S."/>
            <person name="Rinke C."/>
            <person name="Helfrich E.J."/>
            <person name="Brachmann A.O."/>
            <person name="Gurgui C."/>
            <person name="Wakimoto T."/>
            <person name="Kracht M."/>
            <person name="Crusemann M."/>
            <person name="Hentschel U."/>
            <person name="Abe I."/>
            <person name="Matsunaga S."/>
            <person name="Kalinowski J."/>
            <person name="Takeyama H."/>
            <person name="Piel J."/>
        </authorList>
    </citation>
    <scope>NUCLEOTIDE SEQUENCE [LARGE SCALE GENOMIC DNA]</scope>
    <source>
        <strain evidence="4">TSY2</strain>
    </source>
</reference>
<dbReference type="AlphaFoldDB" id="W4LVB4"/>
<dbReference type="GO" id="GO:0016757">
    <property type="term" value="F:glycosyltransferase activity"/>
    <property type="evidence" value="ECO:0007669"/>
    <property type="project" value="InterPro"/>
</dbReference>
<dbReference type="InterPro" id="IPR028098">
    <property type="entry name" value="Glyco_trans_4-like_N"/>
</dbReference>
<dbReference type="InterPro" id="IPR050194">
    <property type="entry name" value="Glycosyltransferase_grp1"/>
</dbReference>
<evidence type="ECO:0000313" key="4">
    <source>
        <dbReference type="Proteomes" id="UP000019140"/>
    </source>
</evidence>
<dbReference type="Pfam" id="PF13439">
    <property type="entry name" value="Glyco_transf_4"/>
    <property type="match status" value="1"/>
</dbReference>
<organism evidence="3 4">
    <name type="scientific">Candidatus Entotheonella gemina</name>
    <dbReference type="NCBI Taxonomy" id="1429439"/>
    <lineage>
        <taxon>Bacteria</taxon>
        <taxon>Pseudomonadati</taxon>
        <taxon>Nitrospinota/Tectimicrobiota group</taxon>
        <taxon>Candidatus Tectimicrobiota</taxon>
        <taxon>Candidatus Entotheonellia</taxon>
        <taxon>Candidatus Entotheonellales</taxon>
        <taxon>Candidatus Entotheonellaceae</taxon>
        <taxon>Candidatus Entotheonella</taxon>
    </lineage>
</organism>